<keyword evidence="3" id="KW-0238">DNA-binding</keyword>
<keyword evidence="7" id="KW-1185">Reference proteome</keyword>
<dbReference type="InterPro" id="IPR036388">
    <property type="entry name" value="WH-like_DNA-bd_sf"/>
</dbReference>
<dbReference type="InterPro" id="IPR037424">
    <property type="entry name" value="NocR_PBP2"/>
</dbReference>
<dbReference type="PROSITE" id="PS50931">
    <property type="entry name" value="HTH_LYSR"/>
    <property type="match status" value="1"/>
</dbReference>
<dbReference type="RefSeq" id="WP_152827943.1">
    <property type="nucleotide sequence ID" value="NZ_WHUT02000010.1"/>
</dbReference>
<dbReference type="InterPro" id="IPR036390">
    <property type="entry name" value="WH_DNA-bd_sf"/>
</dbReference>
<dbReference type="GO" id="GO:0003700">
    <property type="term" value="F:DNA-binding transcription factor activity"/>
    <property type="evidence" value="ECO:0007669"/>
    <property type="project" value="InterPro"/>
</dbReference>
<evidence type="ECO:0000256" key="2">
    <source>
        <dbReference type="ARBA" id="ARBA00023015"/>
    </source>
</evidence>
<dbReference type="SUPFAM" id="SSF46785">
    <property type="entry name" value="Winged helix' DNA-binding domain"/>
    <property type="match status" value="1"/>
</dbReference>
<evidence type="ECO:0000313" key="7">
    <source>
        <dbReference type="Proteomes" id="UP000484076"/>
    </source>
</evidence>
<dbReference type="PRINTS" id="PR00039">
    <property type="entry name" value="HTHLYSR"/>
</dbReference>
<protein>
    <submittedName>
        <fullName evidence="6">LysR family transcriptional regulator</fullName>
    </submittedName>
</protein>
<dbReference type="EMBL" id="WHUT02000010">
    <property type="protein sequence ID" value="NUB45905.1"/>
    <property type="molecule type" value="Genomic_DNA"/>
</dbReference>
<dbReference type="InterPro" id="IPR005119">
    <property type="entry name" value="LysR_subst-bd"/>
</dbReference>
<dbReference type="GO" id="GO:0043565">
    <property type="term" value="F:sequence-specific DNA binding"/>
    <property type="evidence" value="ECO:0007669"/>
    <property type="project" value="TreeGrafter"/>
</dbReference>
<comment type="caution">
    <text evidence="6">The sequence shown here is derived from an EMBL/GenBank/DDBJ whole genome shotgun (WGS) entry which is preliminary data.</text>
</comment>
<sequence>MDLGERAAWAGGSEFTPREIEVFAAVMLHGTTTKAADALDVTQPAVSKTLQLLAEKAGFQLFRKTRQRLVPTPEAHMLYAEVQRVFESARTISRAAQEIRELRSGRLTICAMPAFGLTLLPSLVAEFSRSHPTVSIALDIRSSATVIQRASRNQLDIGIAVTAQEDVPSVSRRALVDTEPVCVMPAGHPLAQCAVVACSDLHGLDFVGMGSADPLRRQLDPLCESQGVQRRQRVEVSLSSACLDLVANGAGVAVVDRLSAWMARDRGIVIRRFQPKLDLKLSVYRPWGVIASTAADAFHDLLIQKTRAFMKVVDDAIARGAAD</sequence>
<dbReference type="GO" id="GO:0009089">
    <property type="term" value="P:lysine biosynthetic process via diaminopimelate"/>
    <property type="evidence" value="ECO:0007669"/>
    <property type="project" value="TreeGrafter"/>
</dbReference>
<accession>A0A8X8KPB9</accession>
<gene>
    <name evidence="6" type="ORF">GEU84_016025</name>
</gene>
<evidence type="ECO:0000256" key="4">
    <source>
        <dbReference type="ARBA" id="ARBA00023163"/>
    </source>
</evidence>
<proteinExistence type="inferred from homology"/>
<evidence type="ECO:0000313" key="6">
    <source>
        <dbReference type="EMBL" id="NUB45905.1"/>
    </source>
</evidence>
<organism evidence="6 7">
    <name type="scientific">Fertoeibacter niger</name>
    <dbReference type="NCBI Taxonomy" id="2656921"/>
    <lineage>
        <taxon>Bacteria</taxon>
        <taxon>Pseudomonadati</taxon>
        <taxon>Pseudomonadota</taxon>
        <taxon>Alphaproteobacteria</taxon>
        <taxon>Rhodobacterales</taxon>
        <taxon>Paracoccaceae</taxon>
        <taxon>Fertoeibacter</taxon>
    </lineage>
</organism>
<dbReference type="Pfam" id="PF00126">
    <property type="entry name" value="HTH_1"/>
    <property type="match status" value="1"/>
</dbReference>
<keyword evidence="4" id="KW-0804">Transcription</keyword>
<dbReference type="InterPro" id="IPR000847">
    <property type="entry name" value="LysR_HTH_N"/>
</dbReference>
<keyword evidence="2" id="KW-0805">Transcription regulation</keyword>
<dbReference type="Gene3D" id="3.40.190.290">
    <property type="match status" value="1"/>
</dbReference>
<evidence type="ECO:0000256" key="3">
    <source>
        <dbReference type="ARBA" id="ARBA00023125"/>
    </source>
</evidence>
<dbReference type="SUPFAM" id="SSF53850">
    <property type="entry name" value="Periplasmic binding protein-like II"/>
    <property type="match status" value="1"/>
</dbReference>
<dbReference type="GO" id="GO:0010628">
    <property type="term" value="P:positive regulation of gene expression"/>
    <property type="evidence" value="ECO:0007669"/>
    <property type="project" value="TreeGrafter"/>
</dbReference>
<dbReference type="AlphaFoldDB" id="A0A8X8KPB9"/>
<dbReference type="Gene3D" id="1.10.10.10">
    <property type="entry name" value="Winged helix-like DNA-binding domain superfamily/Winged helix DNA-binding domain"/>
    <property type="match status" value="1"/>
</dbReference>
<dbReference type="Proteomes" id="UP000484076">
    <property type="component" value="Unassembled WGS sequence"/>
</dbReference>
<evidence type="ECO:0000256" key="1">
    <source>
        <dbReference type="ARBA" id="ARBA00009437"/>
    </source>
</evidence>
<comment type="similarity">
    <text evidence="1">Belongs to the LysR transcriptional regulatory family.</text>
</comment>
<dbReference type="PANTHER" id="PTHR30427">
    <property type="entry name" value="TRANSCRIPTIONAL ACTIVATOR PROTEIN LYSR"/>
    <property type="match status" value="1"/>
</dbReference>
<dbReference type="CDD" id="cd08415">
    <property type="entry name" value="PBP2_LysR_opines_like"/>
    <property type="match status" value="1"/>
</dbReference>
<dbReference type="PANTHER" id="PTHR30427:SF1">
    <property type="entry name" value="TRANSCRIPTIONAL ACTIVATOR PROTEIN LYSR"/>
    <property type="match status" value="1"/>
</dbReference>
<feature type="domain" description="HTH lysR-type" evidence="5">
    <location>
        <begin position="15"/>
        <end position="72"/>
    </location>
</feature>
<evidence type="ECO:0000259" key="5">
    <source>
        <dbReference type="PROSITE" id="PS50931"/>
    </source>
</evidence>
<dbReference type="Pfam" id="PF03466">
    <property type="entry name" value="LysR_substrate"/>
    <property type="match status" value="1"/>
</dbReference>
<name>A0A8X8KPB9_9RHOB</name>
<reference evidence="6" key="1">
    <citation type="submission" date="2020-05" db="EMBL/GenBank/DDBJ databases">
        <title>Fertoebacter nigrum gen. nov., sp. nov., a new member of the family Rhodobacteraceae.</title>
        <authorList>
            <person name="Szuroczki S."/>
            <person name="Abbaszade G."/>
            <person name="Buni D."/>
            <person name="Schumann P."/>
            <person name="Toth E."/>
        </authorList>
    </citation>
    <scope>NUCLEOTIDE SEQUENCE</scope>
    <source>
        <strain evidence="6">RG-N-1a</strain>
    </source>
</reference>